<gene>
    <name evidence="3" type="primary">ypdA</name>
    <name evidence="3" type="ORF">GWO12_04960</name>
</gene>
<dbReference type="SUPFAM" id="SSF51905">
    <property type="entry name" value="FAD/NAD(P)-binding domain"/>
    <property type="match status" value="1"/>
</dbReference>
<accession>A0AAE5C8F6</accession>
<keyword evidence="2" id="KW-0560">Oxidoreductase</keyword>
<dbReference type="InterPro" id="IPR036188">
    <property type="entry name" value="FAD/NAD-bd_sf"/>
</dbReference>
<reference evidence="3 4" key="1">
    <citation type="submission" date="2020-01" db="EMBL/GenBank/DDBJ databases">
        <title>Genomes assembled from Gulf of Kutch pelagic sediment metagenomes.</title>
        <authorList>
            <person name="Chandrashekar M."/>
            <person name="Mahajan M.S."/>
            <person name="Dave K.J."/>
            <person name="Vatsa P."/>
            <person name="Nathani N.M."/>
        </authorList>
    </citation>
    <scope>NUCLEOTIDE SEQUENCE [LARGE SCALE GENOMIC DNA]</scope>
    <source>
        <strain evidence="3">KS3-K002</strain>
    </source>
</reference>
<dbReference type="AlphaFoldDB" id="A0AAE5C8F6"/>
<dbReference type="Gene3D" id="3.50.50.60">
    <property type="entry name" value="FAD/NAD(P)-binding domain"/>
    <property type="match status" value="1"/>
</dbReference>
<dbReference type="GO" id="GO:0016491">
    <property type="term" value="F:oxidoreductase activity"/>
    <property type="evidence" value="ECO:0007669"/>
    <property type="project" value="UniProtKB-KW"/>
</dbReference>
<dbReference type="NCBIfam" id="TIGR04018">
    <property type="entry name" value="Bthiol_YpdA"/>
    <property type="match status" value="1"/>
</dbReference>
<dbReference type="PANTHER" id="PTHR48105">
    <property type="entry name" value="THIOREDOXIN REDUCTASE 1-RELATED-RELATED"/>
    <property type="match status" value="1"/>
</dbReference>
<dbReference type="PRINTS" id="PR00368">
    <property type="entry name" value="FADPNR"/>
</dbReference>
<organism evidence="3 4">
    <name type="scientific">Candidatus Kutchimonas denitrificans</name>
    <dbReference type="NCBI Taxonomy" id="3056748"/>
    <lineage>
        <taxon>Bacteria</taxon>
        <taxon>Pseudomonadati</taxon>
        <taxon>Gemmatimonadota</taxon>
        <taxon>Gemmatimonadia</taxon>
        <taxon>Candidatus Palauibacterales</taxon>
        <taxon>Candidatus Palauibacteraceae</taxon>
        <taxon>Candidatus Kutchimonas</taxon>
    </lineage>
</organism>
<evidence type="ECO:0000256" key="2">
    <source>
        <dbReference type="ARBA" id="ARBA00023002"/>
    </source>
</evidence>
<keyword evidence="1" id="KW-0285">Flavoprotein</keyword>
<evidence type="ECO:0000256" key="1">
    <source>
        <dbReference type="ARBA" id="ARBA00022630"/>
    </source>
</evidence>
<dbReference type="InterPro" id="IPR050097">
    <property type="entry name" value="Ferredoxin-NADP_redctase_2"/>
</dbReference>
<dbReference type="PRINTS" id="PR00469">
    <property type="entry name" value="PNDRDTASEII"/>
</dbReference>
<comment type="caution">
    <text evidence="3">The sequence shown here is derived from an EMBL/GenBank/DDBJ whole genome shotgun (WGS) entry which is preliminary data.</text>
</comment>
<dbReference type="InterPro" id="IPR023856">
    <property type="entry name" value="Bdr"/>
</dbReference>
<evidence type="ECO:0000313" key="4">
    <source>
        <dbReference type="Proteomes" id="UP000702544"/>
    </source>
</evidence>
<evidence type="ECO:0000313" key="3">
    <source>
        <dbReference type="EMBL" id="NIR74446.1"/>
    </source>
</evidence>
<dbReference type="Proteomes" id="UP000702544">
    <property type="component" value="Unassembled WGS sequence"/>
</dbReference>
<name>A0AAE5C8F6_9BACT</name>
<protein>
    <submittedName>
        <fullName evidence="3">YpdA family putative bacillithiol disulfide reductase</fullName>
    </submittedName>
</protein>
<dbReference type="EMBL" id="JAACAK010000041">
    <property type="protein sequence ID" value="NIR74446.1"/>
    <property type="molecule type" value="Genomic_DNA"/>
</dbReference>
<proteinExistence type="predicted"/>
<dbReference type="Pfam" id="PF13738">
    <property type="entry name" value="Pyr_redox_3"/>
    <property type="match status" value="1"/>
</dbReference>
<sequence length="337" mass="36915">MNSSASQASGRVDLAIVGAGPCGLAVGAAARRAGLSSIIFDRGCVVNALVGYPLNMTFFSTPENLEIGDVPFVTRDVKPTRHEALTYYRRVAGYFELDVRQYEEVLDVEGAAADFWVKTRMRDGTEAGYPARNIVIATGRFDTPNLLGVPGEDLPKVTHYYREAHPYYDQACLVVGGGNSAAEAALDLWRSGARVTLVHFLDEFDPGVKPWVRPDIENRIREGSIAARFRTRVHEIGPDFVTLQREDGPDSERLANDWVFAMTGYRPDIPFLRRLGIDVDGDTGIPVHDPDTMETNLPGIFIAGVLAAGYDANKIFIENGKLHGDRIVNALTGSRSD</sequence>